<gene>
    <name evidence="1" type="ORF">PLANPX_3018</name>
</gene>
<sequence length="47" mass="5045">MNSVLTPTRASHSHLRRRELGAVVAADVGRHAATDEQVAQAPARPRS</sequence>
<accession>A0A5K7XGJ1</accession>
<dbReference type="AlphaFoldDB" id="A0A5K7XGJ1"/>
<protein>
    <submittedName>
        <fullName evidence="1">Uncharacterized protein</fullName>
    </submittedName>
</protein>
<evidence type="ECO:0000313" key="1">
    <source>
        <dbReference type="EMBL" id="BBO33406.1"/>
    </source>
</evidence>
<dbReference type="Proteomes" id="UP000326837">
    <property type="component" value="Chromosome"/>
</dbReference>
<dbReference type="KEGG" id="lpav:PLANPX_3018"/>
<dbReference type="EMBL" id="AP021861">
    <property type="protein sequence ID" value="BBO33406.1"/>
    <property type="molecule type" value="Genomic_DNA"/>
</dbReference>
<name>A0A5K7XGJ1_9BACT</name>
<organism evidence="1 2">
    <name type="scientific">Lacipirellula parvula</name>
    <dbReference type="NCBI Taxonomy" id="2650471"/>
    <lineage>
        <taxon>Bacteria</taxon>
        <taxon>Pseudomonadati</taxon>
        <taxon>Planctomycetota</taxon>
        <taxon>Planctomycetia</taxon>
        <taxon>Pirellulales</taxon>
        <taxon>Lacipirellulaceae</taxon>
        <taxon>Lacipirellula</taxon>
    </lineage>
</organism>
<proteinExistence type="predicted"/>
<reference evidence="2" key="1">
    <citation type="submission" date="2019-10" db="EMBL/GenBank/DDBJ databases">
        <title>Lacipirellula parvula gen. nov., sp. nov., representing a lineage of planctomycetes widespread in freshwater anoxic habitats, and description of the family Lacipirellulaceae.</title>
        <authorList>
            <person name="Dedysh S.N."/>
            <person name="Kulichevskaya I.S."/>
            <person name="Beletsky A.V."/>
            <person name="Rakitin A.L."/>
            <person name="Mardanov A.V."/>
            <person name="Ivanova A.A."/>
            <person name="Saltykova V.X."/>
            <person name="Rijpstra W.I.C."/>
            <person name="Sinninghe Damste J.S."/>
            <person name="Ravin N.V."/>
        </authorList>
    </citation>
    <scope>NUCLEOTIDE SEQUENCE [LARGE SCALE GENOMIC DNA]</scope>
    <source>
        <strain evidence="2">PX69</strain>
    </source>
</reference>
<evidence type="ECO:0000313" key="2">
    <source>
        <dbReference type="Proteomes" id="UP000326837"/>
    </source>
</evidence>
<keyword evidence="2" id="KW-1185">Reference proteome</keyword>